<organism evidence="2 3">
    <name type="scientific">Mycobacterium tuberculosis</name>
    <dbReference type="NCBI Taxonomy" id="1773"/>
    <lineage>
        <taxon>Bacteria</taxon>
        <taxon>Bacillati</taxon>
        <taxon>Actinomycetota</taxon>
        <taxon>Actinomycetes</taxon>
        <taxon>Mycobacteriales</taxon>
        <taxon>Mycobacteriaceae</taxon>
        <taxon>Mycobacterium</taxon>
        <taxon>Mycobacterium tuberculosis complex</taxon>
    </lineage>
</organism>
<evidence type="ECO:0000313" key="2">
    <source>
        <dbReference type="EMBL" id="CNV88900.1"/>
    </source>
</evidence>
<sequence>MRPTVRVNLRALREANLHTRARCSTRSAATSPLLGASSVRSRRDEIPYGGFATTRNGRPGNRIEAASACTTVMPGNRSRRTPTRRGCNSTATTRAPARTRCAVSAPSPAPMSNTSSPGRTAAALTTRAAHSSWSRCQPHARRDRPRADTTYRHCVDAHAPDRSPPPALRSIQFLGSGNLLVITSPRALAPSASTPR</sequence>
<accession>A0A655FM25</accession>
<feature type="compositionally biased region" description="Low complexity" evidence="1">
    <location>
        <begin position="90"/>
        <end position="102"/>
    </location>
</feature>
<name>A0A655FM25_MYCTX</name>
<evidence type="ECO:0000313" key="3">
    <source>
        <dbReference type="Proteomes" id="UP000039217"/>
    </source>
</evidence>
<proteinExistence type="predicted"/>
<dbReference type="EMBL" id="CQQC01001372">
    <property type="protein sequence ID" value="CNV88900.1"/>
    <property type="molecule type" value="Genomic_DNA"/>
</dbReference>
<feature type="compositionally biased region" description="Low complexity" evidence="1">
    <location>
        <begin position="119"/>
        <end position="129"/>
    </location>
</feature>
<feature type="region of interest" description="Disordered" evidence="1">
    <location>
        <begin position="73"/>
        <end position="148"/>
    </location>
</feature>
<reference evidence="2 3" key="1">
    <citation type="submission" date="2015-03" db="EMBL/GenBank/DDBJ databases">
        <authorList>
            <consortium name="Pathogen Informatics"/>
        </authorList>
    </citation>
    <scope>NUCLEOTIDE SEQUENCE [LARGE SCALE GENOMIC DNA]</scope>
    <source>
        <strain evidence="2 3">D00501624</strain>
    </source>
</reference>
<dbReference type="AlphaFoldDB" id="A0A655FM25"/>
<protein>
    <submittedName>
        <fullName evidence="2">Uncharacterized protein</fullName>
    </submittedName>
</protein>
<evidence type="ECO:0000256" key="1">
    <source>
        <dbReference type="SAM" id="MobiDB-lite"/>
    </source>
</evidence>
<gene>
    <name evidence="2" type="ORF">ERS007661_03237</name>
</gene>
<dbReference type="Proteomes" id="UP000039217">
    <property type="component" value="Unassembled WGS sequence"/>
</dbReference>